<evidence type="ECO:0000313" key="8">
    <source>
        <dbReference type="Proteomes" id="UP000239589"/>
    </source>
</evidence>
<dbReference type="PANTHER" id="PTHR34457:SF3">
    <property type="entry name" value="PROTEIN TIC236, CHLOROPLASTIC"/>
    <property type="match status" value="1"/>
</dbReference>
<dbReference type="OrthoDB" id="536281at2"/>
<dbReference type="Proteomes" id="UP000239589">
    <property type="component" value="Unassembled WGS sequence"/>
</dbReference>
<dbReference type="GO" id="GO:0009306">
    <property type="term" value="P:protein secretion"/>
    <property type="evidence" value="ECO:0007669"/>
    <property type="project" value="InterPro"/>
</dbReference>
<evidence type="ECO:0000256" key="2">
    <source>
        <dbReference type="ARBA" id="ARBA00022692"/>
    </source>
</evidence>
<accession>A0A2S6CQJ3</accession>
<sequence length="1836" mass="197151">MSNSSSQKNSPPPHSGLKRLWLMIFSRGGLAVAAFSLLGIMGGIWRLRNFVYEELVPLATQSLTTTLNRPVKLGAVKSFSATGVEFAASEIPPTPKDPDRASIKAVNVGYDIWKLITHRHLQLDVTLVNPDIYVEQDNQGRWLTTTIAPATGEALIKTDLDKLRFSNGNLVLVPKVREGNKNPVPVAVGFAQVNGTAQILPKNNVIKLDLLGKPATGGDIAIAGDLIPQKIIAGDFSIKAQNLSAADITGLVTLPLNLETGKVNGNVRIKVTPYQKPLLYGDLTLDAVTLNIPELPHLLNNSQGHLSFDGLAIKLDQVVTNYGQIPVTVTGIIDQQAGFNLKGRVNAVSLANAQNTLKVKLPIAVKGIAQADLQLLGKINQPVLSGNVSTLKTAQIDQIDFSKVSSKFELVSSKSLLNITDIYGKTTLGGEVKGVGIIKLGKVPELNFQLRGENLPGDAIAQLYKIKTGFPIGQMTATAELIGVANNTQTVVKWQAPQAKYPVNGTTIINPDRTVSFRDIAANFGGGVVRLNGTYSNGNWQAIAQAESIKLTSLIEQKAQQNISLAGSEFNGNLRLSGSTSPFQLETIVPENANVNIAGGTVNISQIKFVDKNITALLVGQNLRLGTILKGANPILNYPLAGNFMITSNQDNFNLKTFSGLGEALLAVDGGTIKATNIQVTDGRYEAKIAADNLPLAKLASVPPQLSGFVDGQLQVTGSVESFQPETIKGLGSGRLKLPSGTVAVSYVELNQGRYQGLLTTSNLQLRPFNQQLQGQVGGKLQVAGNLTANTLADVAAVGQLRFNRGLPGINSFTQADVGWNGEKLTIDSSNNANLPANNSTALTIKGYILANAKKAGIPKLTEINLNVEAKNYNLQQLPVKLPNNVDIAGNLDFKGQLTGKPTAPNIIGKLGLRDLKVKQFAFEPLLTGKVNSISGEGLSLNVRGKSDRIAVNLDGQNRPQSFTIQWQAALLSGVGKGVNWVVNISNLPLETLNNLPLEALNISLANNTLLSPGRIAGLLNIKELKINTQTLATAGNIQIKKPEIGRIKGDQFSTNFNYNQDTVTLKSSEFNKGKSQYNFEATVKQVTKKPQLEANIKIEQGQIEDILTAAQLFDFPDFQRGLKSPMYGTATDLTTNSQGLPTESLLSQIQRLSEIDALKINQEEQQLEAKLIPELRDLKGIFHGDITINTASTDEPKVKFNLAGENFKWGQTDKQGKPIEPRLFYAAETVTAVGSFEDGILRLRPLNIKSQEKLIEFRGNIGGKQQSGKLEIANFPLDRLNDVAKLPVRITGKVNATAALAGTLKNPQVTGELNITEGTINQKRVEAAKGSFSYANGRLNFGSTVLGISGVSEPANIDGSIPYLLPSSTRTSDSDQIDLKVEVKNEGLGLLNLFTNEIAFENGKGELNLKVRGTKEKPLVEGFASLTDATFSAQALPGKLTNVTGSAKFDLARVFIESLEGKFSDGKVKAAGELPIYDSNIAIDLDKRLNVNLEQLSLNLKGLYQGGANGILEITGSVLEPKIAGDIELFNGQVFLAESTNGSSSNSSISNANSINQEKKSPTLKQLELKLGKNVEIARPPVLKFQATGDLIVNGSIARPIPEGTIKLTKGGVNLFTTQLNLARGYEHTATFNSLQPRDPKLDIRLFAKILDIVQNSDILSRQGSTGLAALETVRVEATINGLASQLNDNLQLTSIPSRSPTQIVTLLGGGFVDTQGRGDSTLGLMNIAGSAVFNNFQGAFNQIADTFGLSELRIFPTILSEKPASGRNNSSLELALEAGVDISRKVSISTIKILTADDPLQWGINYRINNQFRIRSSTNLTDDSRAVIEFETRF</sequence>
<keyword evidence="2 5" id="KW-0812">Transmembrane</keyword>
<evidence type="ECO:0000313" key="7">
    <source>
        <dbReference type="EMBL" id="PPJ61981.1"/>
    </source>
</evidence>
<feature type="transmembrane region" description="Helical" evidence="5">
    <location>
        <begin position="20"/>
        <end position="45"/>
    </location>
</feature>
<evidence type="ECO:0000256" key="4">
    <source>
        <dbReference type="ARBA" id="ARBA00023136"/>
    </source>
</evidence>
<comment type="caution">
    <text evidence="7">The sequence shown here is derived from an EMBL/GenBank/DDBJ whole genome shotgun (WGS) entry which is preliminary data.</text>
</comment>
<dbReference type="EMBL" id="PGEM01000151">
    <property type="protein sequence ID" value="PPJ61981.1"/>
    <property type="molecule type" value="Genomic_DNA"/>
</dbReference>
<evidence type="ECO:0000256" key="3">
    <source>
        <dbReference type="ARBA" id="ARBA00022989"/>
    </source>
</evidence>
<evidence type="ECO:0000256" key="1">
    <source>
        <dbReference type="ARBA" id="ARBA00004167"/>
    </source>
</evidence>
<feature type="domain" description="Translocation and assembly module TamB C-terminal" evidence="6">
    <location>
        <begin position="1459"/>
        <end position="1836"/>
    </location>
</feature>
<keyword evidence="3 5" id="KW-1133">Transmembrane helix</keyword>
<name>A0A2S6CQJ3_9CYAN</name>
<dbReference type="InterPro" id="IPR053022">
    <property type="entry name" value="Chloroplast_translocon_comp"/>
</dbReference>
<dbReference type="RefSeq" id="WP_104389134.1">
    <property type="nucleotide sequence ID" value="NZ_PGEM01000151.1"/>
</dbReference>
<keyword evidence="4 5" id="KW-0472">Membrane</keyword>
<dbReference type="PANTHER" id="PTHR34457">
    <property type="entry name" value="EMBRYO DEFECTIVE 2410"/>
    <property type="match status" value="1"/>
</dbReference>
<dbReference type="GO" id="GO:0005886">
    <property type="term" value="C:plasma membrane"/>
    <property type="evidence" value="ECO:0007669"/>
    <property type="project" value="InterPro"/>
</dbReference>
<keyword evidence="8" id="KW-1185">Reference proteome</keyword>
<comment type="subcellular location">
    <subcellularLocation>
        <location evidence="1">Membrane</location>
        <topology evidence="1">Single-pass membrane protein</topology>
    </subcellularLocation>
</comment>
<proteinExistence type="predicted"/>
<evidence type="ECO:0000256" key="5">
    <source>
        <dbReference type="SAM" id="Phobius"/>
    </source>
</evidence>
<dbReference type="Pfam" id="PF04357">
    <property type="entry name" value="TamB"/>
    <property type="match status" value="1"/>
</dbReference>
<dbReference type="InterPro" id="IPR007452">
    <property type="entry name" value="TamB_C"/>
</dbReference>
<protein>
    <recommendedName>
        <fullName evidence="6">Translocation and assembly module TamB C-terminal domain-containing protein</fullName>
    </recommendedName>
</protein>
<reference evidence="7 8" key="1">
    <citation type="submission" date="2018-02" db="EMBL/GenBank/DDBJ databases">
        <title>Discovery of a pederin family compound in a non-symbiotic bloom-forming cyanobacterium.</title>
        <authorList>
            <person name="Kust A."/>
            <person name="Mares J."/>
            <person name="Jokela J."/>
            <person name="Urajova P."/>
            <person name="Hajek J."/>
            <person name="Saurav K."/>
            <person name="Voracova K."/>
            <person name="Fewer D.P."/>
            <person name="Haapaniemi E."/>
            <person name="Permi P."/>
            <person name="Rehakova K."/>
            <person name="Sivonen K."/>
            <person name="Hrouzek P."/>
        </authorList>
    </citation>
    <scope>NUCLEOTIDE SEQUENCE [LARGE SCALE GENOMIC DNA]</scope>
    <source>
        <strain evidence="7 8">CHARLIE-1</strain>
    </source>
</reference>
<organism evidence="7 8">
    <name type="scientific">Cuspidothrix issatschenkoi CHARLIE-1</name>
    <dbReference type="NCBI Taxonomy" id="2052836"/>
    <lineage>
        <taxon>Bacteria</taxon>
        <taxon>Bacillati</taxon>
        <taxon>Cyanobacteriota</taxon>
        <taxon>Cyanophyceae</taxon>
        <taxon>Nostocales</taxon>
        <taxon>Aphanizomenonaceae</taxon>
        <taxon>Cuspidothrix</taxon>
    </lineage>
</organism>
<evidence type="ECO:0000259" key="6">
    <source>
        <dbReference type="Pfam" id="PF04357"/>
    </source>
</evidence>
<gene>
    <name evidence="7" type="ORF">CUN59_17980</name>
</gene>